<protein>
    <submittedName>
        <fullName evidence="3">CGNR zinc finger domain-containing protein</fullName>
    </submittedName>
</protein>
<keyword evidence="3" id="KW-0614">Plasmid</keyword>
<feature type="compositionally biased region" description="Basic and acidic residues" evidence="1">
    <location>
        <begin position="196"/>
        <end position="211"/>
    </location>
</feature>
<accession>A0ABY4XE55</accession>
<evidence type="ECO:0000256" key="1">
    <source>
        <dbReference type="SAM" id="MobiDB-lite"/>
    </source>
</evidence>
<dbReference type="Pfam" id="PF07336">
    <property type="entry name" value="ABATE"/>
    <property type="match status" value="1"/>
</dbReference>
<dbReference type="Proteomes" id="UP001056937">
    <property type="component" value="Plasmid p1"/>
</dbReference>
<evidence type="ECO:0000313" key="4">
    <source>
        <dbReference type="Proteomes" id="UP001056937"/>
    </source>
</evidence>
<sequence>MSDAHEDAARPEERDGFRFRGGRNAIDLPATLQARLQPAPRELLTCPEDLSRWLVAAEMADTQPASGESDLATAHRLREAIYALANSLHGLPGDASAARDTLNEIAAQPAANPILLPNGRVRLDGTTANLLATLARDAVHMFGGDESARIKQCQSSTCTLYFVDDSRKGDRRWCSMSACGNKAKVQKFRARSKATSGDREAKRASAVDDGT</sequence>
<dbReference type="PANTHER" id="PTHR35525">
    <property type="entry name" value="BLL6575 PROTEIN"/>
    <property type="match status" value="1"/>
</dbReference>
<evidence type="ECO:0000313" key="3">
    <source>
        <dbReference type="EMBL" id="USI75139.1"/>
    </source>
</evidence>
<proteinExistence type="predicted"/>
<dbReference type="Pfam" id="PF11706">
    <property type="entry name" value="zf-CGNR"/>
    <property type="match status" value="1"/>
</dbReference>
<dbReference type="EMBL" id="CP084932">
    <property type="protein sequence ID" value="USI75139.1"/>
    <property type="molecule type" value="Genomic_DNA"/>
</dbReference>
<feature type="domain" description="Zinc finger CGNR" evidence="2">
    <location>
        <begin position="149"/>
        <end position="191"/>
    </location>
</feature>
<dbReference type="InterPro" id="IPR023286">
    <property type="entry name" value="ABATE_dom_sf"/>
</dbReference>
<evidence type="ECO:0000259" key="2">
    <source>
        <dbReference type="Pfam" id="PF11706"/>
    </source>
</evidence>
<name>A0ABY4XE55_9SPHN</name>
<dbReference type="InterPro" id="IPR021005">
    <property type="entry name" value="Znf_CGNR"/>
</dbReference>
<dbReference type="InterPro" id="IPR010852">
    <property type="entry name" value="ABATE"/>
</dbReference>
<dbReference type="PANTHER" id="PTHR35525:SF3">
    <property type="entry name" value="BLL6575 PROTEIN"/>
    <property type="match status" value="1"/>
</dbReference>
<dbReference type="SUPFAM" id="SSF160904">
    <property type="entry name" value="Jann2411-like"/>
    <property type="match status" value="1"/>
</dbReference>
<gene>
    <name evidence="3" type="ORF">LHA26_19815</name>
</gene>
<dbReference type="RefSeq" id="WP_252168953.1">
    <property type="nucleotide sequence ID" value="NZ_CP084932.1"/>
</dbReference>
<geneLocation type="plasmid" evidence="3 4">
    <name>p1</name>
</geneLocation>
<dbReference type="Gene3D" id="1.10.3300.10">
    <property type="entry name" value="Jann2411-like domain"/>
    <property type="match status" value="1"/>
</dbReference>
<feature type="compositionally biased region" description="Basic and acidic residues" evidence="1">
    <location>
        <begin position="1"/>
        <end position="18"/>
    </location>
</feature>
<organism evidence="3 4">
    <name type="scientific">Sphingomonas morindae</name>
    <dbReference type="NCBI Taxonomy" id="1541170"/>
    <lineage>
        <taxon>Bacteria</taxon>
        <taxon>Pseudomonadati</taxon>
        <taxon>Pseudomonadota</taxon>
        <taxon>Alphaproteobacteria</taxon>
        <taxon>Sphingomonadales</taxon>
        <taxon>Sphingomonadaceae</taxon>
        <taxon>Sphingomonas</taxon>
    </lineage>
</organism>
<feature type="region of interest" description="Disordered" evidence="1">
    <location>
        <begin position="189"/>
        <end position="211"/>
    </location>
</feature>
<reference evidence="3" key="1">
    <citation type="journal article" date="2022" name="Toxins">
        <title>Genomic Analysis of Sphingopyxis sp. USTB-05 for Biodegrading Cyanobacterial Hepatotoxins.</title>
        <authorList>
            <person name="Liu C."/>
            <person name="Xu Q."/>
            <person name="Zhao Z."/>
            <person name="Zhang H."/>
            <person name="Liu X."/>
            <person name="Yin C."/>
            <person name="Liu Y."/>
            <person name="Yan H."/>
        </authorList>
    </citation>
    <scope>NUCLEOTIDE SEQUENCE</scope>
    <source>
        <strain evidence="3">NBD5</strain>
    </source>
</reference>
<feature type="region of interest" description="Disordered" evidence="1">
    <location>
        <begin position="1"/>
        <end position="22"/>
    </location>
</feature>
<keyword evidence="4" id="KW-1185">Reference proteome</keyword>